<keyword evidence="2 4" id="KW-0479">Metal-binding</keyword>
<evidence type="ECO:0000259" key="7">
    <source>
        <dbReference type="PROSITE" id="PS51007"/>
    </source>
</evidence>
<sequence length="142" mass="14654">MKATCLALAVLLSAPFCLAATPDGATLYRDNCSQCHGAGGMGGSIQLGIAKRGAGGLMNGPDTPSATGPGKMPIQGPKLVGKASDWTTELFERAVLKGVDDNGNPLSGEMPHWGTSGFSQDHGKLPTKSEVEAIQKYLQVLN</sequence>
<dbReference type="Proteomes" id="UP000025241">
    <property type="component" value="Chromosome I"/>
</dbReference>
<evidence type="ECO:0000256" key="1">
    <source>
        <dbReference type="ARBA" id="ARBA00022617"/>
    </source>
</evidence>
<feature type="region of interest" description="Disordered" evidence="5">
    <location>
        <begin position="60"/>
        <end position="79"/>
    </location>
</feature>
<dbReference type="InterPro" id="IPR036909">
    <property type="entry name" value="Cyt_c-like_dom_sf"/>
</dbReference>
<evidence type="ECO:0000256" key="5">
    <source>
        <dbReference type="SAM" id="MobiDB-lite"/>
    </source>
</evidence>
<dbReference type="GO" id="GO:0009055">
    <property type="term" value="F:electron transfer activity"/>
    <property type="evidence" value="ECO:0007669"/>
    <property type="project" value="InterPro"/>
</dbReference>
<keyword evidence="6" id="KW-0732">Signal</keyword>
<evidence type="ECO:0000256" key="2">
    <source>
        <dbReference type="ARBA" id="ARBA00022723"/>
    </source>
</evidence>
<dbReference type="Gene3D" id="1.10.760.10">
    <property type="entry name" value="Cytochrome c-like domain"/>
    <property type="match status" value="1"/>
</dbReference>
<evidence type="ECO:0000256" key="3">
    <source>
        <dbReference type="ARBA" id="ARBA00023004"/>
    </source>
</evidence>
<keyword evidence="3 4" id="KW-0408">Iron</keyword>
<dbReference type="PATRIC" id="fig|1301098.3.peg.1137"/>
<dbReference type="KEGG" id="pkc:PKB_1124"/>
<keyword evidence="9" id="KW-1185">Reference proteome</keyword>
<accession>A0A024HD27</accession>
<dbReference type="InterPro" id="IPR009056">
    <property type="entry name" value="Cyt_c-like_dom"/>
</dbReference>
<dbReference type="STRING" id="1301098.PKB_1124"/>
<name>A0A024HD27_PSEKB</name>
<reference evidence="8 9" key="2">
    <citation type="submission" date="2014-05" db="EMBL/GenBank/DDBJ databases">
        <title>Genome sequence of the 3-chlorobenzoate degrading bacterium Pseudomonas knackmussii B13 shows multiple evidence for horizontal gene transfer.</title>
        <authorList>
            <person name="Miyazaki R."/>
            <person name="Bertelli C."/>
            <person name="Falquet L."/>
            <person name="Robinson-Rechavi M."/>
            <person name="Gharib W."/>
            <person name="Roy S."/>
            <person name="Van der Meer J.R."/>
        </authorList>
    </citation>
    <scope>NUCLEOTIDE SEQUENCE [LARGE SCALE GENOMIC DNA]</scope>
    <source>
        <strain evidence="8 9">B13</strain>
    </source>
</reference>
<dbReference type="RefSeq" id="WP_043249735.1">
    <property type="nucleotide sequence ID" value="NZ_HG322950.1"/>
</dbReference>
<evidence type="ECO:0000256" key="4">
    <source>
        <dbReference type="PROSITE-ProRule" id="PRU00433"/>
    </source>
</evidence>
<dbReference type="HOGENOM" id="CLU_151296_0_0_6"/>
<dbReference type="SUPFAM" id="SSF46626">
    <property type="entry name" value="Cytochrome c"/>
    <property type="match status" value="1"/>
</dbReference>
<feature type="chain" id="PRO_5001533048" description="Cytochrome c domain-containing protein" evidence="6">
    <location>
        <begin position="20"/>
        <end position="142"/>
    </location>
</feature>
<feature type="signal peptide" evidence="6">
    <location>
        <begin position="1"/>
        <end position="19"/>
    </location>
</feature>
<dbReference type="AlphaFoldDB" id="A0A024HD27"/>
<gene>
    <name evidence="8" type="ORF">PKB_1124</name>
</gene>
<evidence type="ECO:0000313" key="8">
    <source>
        <dbReference type="EMBL" id="CDF82489.1"/>
    </source>
</evidence>
<evidence type="ECO:0000256" key="6">
    <source>
        <dbReference type="SAM" id="SignalP"/>
    </source>
</evidence>
<reference evidence="8 9" key="1">
    <citation type="submission" date="2013-03" db="EMBL/GenBank/DDBJ databases">
        <authorList>
            <person name="Linke B."/>
        </authorList>
    </citation>
    <scope>NUCLEOTIDE SEQUENCE [LARGE SCALE GENOMIC DNA]</scope>
    <source>
        <strain evidence="8 9">B13</strain>
    </source>
</reference>
<feature type="domain" description="Cytochrome c" evidence="7">
    <location>
        <begin position="19"/>
        <end position="142"/>
    </location>
</feature>
<organism evidence="8 9">
    <name type="scientific">Pseudomonas knackmussii (strain DSM 6978 / CCUG 54928 / LMG 23759 / B13)</name>
    <dbReference type="NCBI Taxonomy" id="1301098"/>
    <lineage>
        <taxon>Bacteria</taxon>
        <taxon>Pseudomonadati</taxon>
        <taxon>Pseudomonadota</taxon>
        <taxon>Gammaproteobacteria</taxon>
        <taxon>Pseudomonadales</taxon>
        <taxon>Pseudomonadaceae</taxon>
        <taxon>Pseudomonas</taxon>
    </lineage>
</organism>
<evidence type="ECO:0000313" key="9">
    <source>
        <dbReference type="Proteomes" id="UP000025241"/>
    </source>
</evidence>
<dbReference type="PROSITE" id="PS51007">
    <property type="entry name" value="CYTC"/>
    <property type="match status" value="1"/>
</dbReference>
<proteinExistence type="predicted"/>
<dbReference type="Pfam" id="PF13442">
    <property type="entry name" value="Cytochrome_CBB3"/>
    <property type="match status" value="1"/>
</dbReference>
<protein>
    <recommendedName>
        <fullName evidence="7">Cytochrome c domain-containing protein</fullName>
    </recommendedName>
</protein>
<dbReference type="EMBL" id="HG322950">
    <property type="protein sequence ID" value="CDF82489.1"/>
    <property type="molecule type" value="Genomic_DNA"/>
</dbReference>
<dbReference type="GO" id="GO:0020037">
    <property type="term" value="F:heme binding"/>
    <property type="evidence" value="ECO:0007669"/>
    <property type="project" value="InterPro"/>
</dbReference>
<keyword evidence="1 4" id="KW-0349">Heme</keyword>
<dbReference type="GO" id="GO:0046872">
    <property type="term" value="F:metal ion binding"/>
    <property type="evidence" value="ECO:0007669"/>
    <property type="project" value="UniProtKB-KW"/>
</dbReference>
<dbReference type="OrthoDB" id="8689082at2"/>
<dbReference type="eggNOG" id="COG2010">
    <property type="taxonomic scope" value="Bacteria"/>
</dbReference>